<dbReference type="Proteomes" id="UP001180087">
    <property type="component" value="Chromosome"/>
</dbReference>
<gene>
    <name evidence="1" type="ORF">QR721_03985</name>
</gene>
<dbReference type="RefSeq" id="WP_348029186.1">
    <property type="nucleotide sequence ID" value="NZ_CP129113.1"/>
</dbReference>
<dbReference type="InterPro" id="IPR058870">
    <property type="entry name" value="YuzC"/>
</dbReference>
<accession>A0ABY9L0Q9</accession>
<sequence>MIFGQNWNREVYPPVDPAVFKKSAHYFHLLFEDAGKITEKITGTGTYASKFMEHAQKNEKKEAVSMLKGLSLHSDVDIRYTPETVSIILIASDQCCQLVMRLRWS</sequence>
<organism evidence="1 2">
    <name type="scientific">Aciduricibacillus chroicocephali</name>
    <dbReference type="NCBI Taxonomy" id="3054939"/>
    <lineage>
        <taxon>Bacteria</taxon>
        <taxon>Bacillati</taxon>
        <taxon>Bacillota</taxon>
        <taxon>Bacilli</taxon>
        <taxon>Bacillales</taxon>
        <taxon>Bacillaceae</taxon>
        <taxon>Aciduricibacillus</taxon>
    </lineage>
</organism>
<evidence type="ECO:0000313" key="1">
    <source>
        <dbReference type="EMBL" id="WLV25398.1"/>
    </source>
</evidence>
<reference evidence="1" key="1">
    <citation type="submission" date="2023-06" db="EMBL/GenBank/DDBJ databases">
        <title>A Treasure from Seagulls: Isolation and Description of Aciduricobacillus qingdaonensis gen. nov., sp. nov., a Rare Obligately Uric Acid-utilizing Member in the Family Bacillaceae.</title>
        <authorList>
            <person name="Liu W."/>
            <person name="Wang B."/>
        </authorList>
    </citation>
    <scope>NUCLEOTIDE SEQUENCE</scope>
    <source>
        <strain evidence="1">44XB</strain>
    </source>
</reference>
<protein>
    <submittedName>
        <fullName evidence="1">Uncharacterized protein</fullName>
    </submittedName>
</protein>
<dbReference type="EMBL" id="CP129113">
    <property type="protein sequence ID" value="WLV25398.1"/>
    <property type="molecule type" value="Genomic_DNA"/>
</dbReference>
<keyword evidence="2" id="KW-1185">Reference proteome</keyword>
<proteinExistence type="predicted"/>
<name>A0ABY9L0Q9_9BACI</name>
<evidence type="ECO:0000313" key="2">
    <source>
        <dbReference type="Proteomes" id="UP001180087"/>
    </source>
</evidence>
<dbReference type="Pfam" id="PF26344">
    <property type="entry name" value="YuzC"/>
    <property type="match status" value="1"/>
</dbReference>